<name>A0AAV4ZID4_9HYPH</name>
<evidence type="ECO:0000256" key="1">
    <source>
        <dbReference type="ARBA" id="ARBA00006611"/>
    </source>
</evidence>
<sequence length="401" mass="44718">MNAPVPVPSQNSAFATGFQGEVLKVDGRFDERQFHEVLIMAVEAKASDIMFISGEPVWAEIAGRNVRLTHRTLTNPEALDLVRIVYNDSGTAELKRGHDLDPSYEIRVPGRGLVRFRVNMTSGRIPGDSGVHITMRTLPGSPLPLAQLKIEQDIIDNYRPGNGLILITGPTGSGKTTLHSSIMRDILEKPDANERYYEFAAPIEFVYDDVHMPSSFVFQTEMRTHLRPRVGDADEHSIFAHAVRGALRRHPTIIGVGESRDKATIEATITASLTGHLVYSTIHTIGVPETIARMLSEFRADERRARAIDIMNVLRMLVTQILVPREGGGKVSLREYMIFDAETRAAFLRRDPDEWPGIARTFMRDGLAVSRTMGRHGLARLEAGEITQETYEFASAREAYV</sequence>
<dbReference type="PANTHER" id="PTHR30486">
    <property type="entry name" value="TWITCHING MOTILITY PROTEIN PILT"/>
    <property type="match status" value="1"/>
</dbReference>
<dbReference type="InterPro" id="IPR001482">
    <property type="entry name" value="T2SS/T4SS_dom"/>
</dbReference>
<dbReference type="Proteomes" id="UP001055247">
    <property type="component" value="Unassembled WGS sequence"/>
</dbReference>
<dbReference type="SUPFAM" id="SSF52540">
    <property type="entry name" value="P-loop containing nucleoside triphosphate hydrolases"/>
    <property type="match status" value="1"/>
</dbReference>
<dbReference type="Pfam" id="PF00437">
    <property type="entry name" value="T2SSE"/>
    <property type="match status" value="1"/>
</dbReference>
<accession>A0AAV4ZID4</accession>
<dbReference type="RefSeq" id="WP_238229856.1">
    <property type="nucleotide sequence ID" value="NZ_BPQO01000004.1"/>
</dbReference>
<gene>
    <name evidence="3" type="ORF">BHAOGJBA_1370</name>
</gene>
<reference evidence="3" key="1">
    <citation type="journal article" date="2016" name="Front. Microbiol.">
        <title>Genome Sequence of the Piezophilic, Mesophilic Sulfate-Reducing Bacterium Desulfovibrio indicus J2T.</title>
        <authorList>
            <person name="Cao J."/>
            <person name="Maignien L."/>
            <person name="Shao Z."/>
            <person name="Alain K."/>
            <person name="Jebbar M."/>
        </authorList>
    </citation>
    <scope>NUCLEOTIDE SEQUENCE</scope>
    <source>
        <strain evidence="3">DSM 16372</strain>
    </source>
</reference>
<dbReference type="AlphaFoldDB" id="A0AAV4ZID4"/>
<proteinExistence type="inferred from homology"/>
<dbReference type="EMBL" id="BPQO01000004">
    <property type="protein sequence ID" value="GJD87864.1"/>
    <property type="molecule type" value="Genomic_DNA"/>
</dbReference>
<evidence type="ECO:0000259" key="2">
    <source>
        <dbReference type="Pfam" id="PF00437"/>
    </source>
</evidence>
<keyword evidence="4" id="KW-1185">Reference proteome</keyword>
<protein>
    <recommendedName>
        <fullName evidence="2">Bacterial type II secretion system protein E domain-containing protein</fullName>
    </recommendedName>
</protein>
<comment type="caution">
    <text evidence="3">The sequence shown here is derived from an EMBL/GenBank/DDBJ whole genome shotgun (WGS) entry which is preliminary data.</text>
</comment>
<dbReference type="InterPro" id="IPR027417">
    <property type="entry name" value="P-loop_NTPase"/>
</dbReference>
<dbReference type="PANTHER" id="PTHR30486:SF6">
    <property type="entry name" value="TYPE IV PILUS RETRACTATION ATPASE PILT"/>
    <property type="match status" value="1"/>
</dbReference>
<evidence type="ECO:0000313" key="4">
    <source>
        <dbReference type="Proteomes" id="UP001055247"/>
    </source>
</evidence>
<organism evidence="3 4">
    <name type="scientific">Methylobacterium hispanicum</name>
    <dbReference type="NCBI Taxonomy" id="270350"/>
    <lineage>
        <taxon>Bacteria</taxon>
        <taxon>Pseudomonadati</taxon>
        <taxon>Pseudomonadota</taxon>
        <taxon>Alphaproteobacteria</taxon>
        <taxon>Hyphomicrobiales</taxon>
        <taxon>Methylobacteriaceae</taxon>
        <taxon>Methylobacterium</taxon>
    </lineage>
</organism>
<evidence type="ECO:0000313" key="3">
    <source>
        <dbReference type="EMBL" id="GJD87864.1"/>
    </source>
</evidence>
<dbReference type="GO" id="GO:0016887">
    <property type="term" value="F:ATP hydrolysis activity"/>
    <property type="evidence" value="ECO:0007669"/>
    <property type="project" value="InterPro"/>
</dbReference>
<comment type="similarity">
    <text evidence="1">Belongs to the GSP E family.</text>
</comment>
<dbReference type="InterPro" id="IPR050921">
    <property type="entry name" value="T4SS_GSP_E_ATPase"/>
</dbReference>
<feature type="domain" description="Bacterial type II secretion system protein E" evidence="2">
    <location>
        <begin position="33"/>
        <end position="323"/>
    </location>
</feature>
<dbReference type="Gene3D" id="3.30.450.90">
    <property type="match status" value="1"/>
</dbReference>
<dbReference type="Gene3D" id="3.40.50.300">
    <property type="entry name" value="P-loop containing nucleotide triphosphate hydrolases"/>
    <property type="match status" value="1"/>
</dbReference>
<reference evidence="3" key="2">
    <citation type="submission" date="2021-08" db="EMBL/GenBank/DDBJ databases">
        <authorList>
            <person name="Tani A."/>
            <person name="Ola A."/>
            <person name="Ogura Y."/>
            <person name="Katsura K."/>
            <person name="Hayashi T."/>
        </authorList>
    </citation>
    <scope>NUCLEOTIDE SEQUENCE</scope>
    <source>
        <strain evidence="3">DSM 16372</strain>
    </source>
</reference>